<dbReference type="EMBL" id="GDJX01003626">
    <property type="protein sequence ID" value="JAT64310.1"/>
    <property type="molecule type" value="Transcribed_RNA"/>
</dbReference>
<keyword evidence="2" id="KW-1133">Transmembrane helix</keyword>
<evidence type="ECO:0000313" key="3">
    <source>
        <dbReference type="EMBL" id="JAT64310.1"/>
    </source>
</evidence>
<feature type="compositionally biased region" description="Basic residues" evidence="1">
    <location>
        <begin position="41"/>
        <end position="54"/>
    </location>
</feature>
<protein>
    <submittedName>
        <fullName evidence="3">Alanine--tRNA ligase</fullName>
    </submittedName>
</protein>
<keyword evidence="2" id="KW-0812">Transmembrane</keyword>
<feature type="compositionally biased region" description="Low complexity" evidence="1">
    <location>
        <begin position="132"/>
        <end position="144"/>
    </location>
</feature>
<proteinExistence type="predicted"/>
<feature type="region of interest" description="Disordered" evidence="1">
    <location>
        <begin position="1"/>
        <end position="70"/>
    </location>
</feature>
<evidence type="ECO:0000256" key="1">
    <source>
        <dbReference type="SAM" id="MobiDB-lite"/>
    </source>
</evidence>
<sequence length="268" mass="30151">MAYNSQDTSNSYSQHNNISMPIQPQQGQPKEKIQQSELEKRQKKIAQNAHKRKSLTMESERDKQKAELEKSGNELKSLLAQFGTKAKVADEIDNDAKKLRSSIEALMAKAHAKVNNKPIQPIQVTPPPPLSQVPQISQPPQSQSPAIEQQQGLFTSIWENLLYIILFPFNLIINLLRLVYNSINWTVLLSCILLIELMIIGLIWTVRRNHYNYAYVEPYEAVVHGTFGVEQTTWGISSAVNSISDFIAEVMNGGRGFGSPSYDGFVPI</sequence>
<evidence type="ECO:0000256" key="2">
    <source>
        <dbReference type="SAM" id="Phobius"/>
    </source>
</evidence>
<keyword evidence="2" id="KW-0472">Membrane</keyword>
<feature type="compositionally biased region" description="Polar residues" evidence="1">
    <location>
        <begin position="1"/>
        <end position="28"/>
    </location>
</feature>
<feature type="compositionally biased region" description="Basic and acidic residues" evidence="1">
    <location>
        <begin position="29"/>
        <end position="40"/>
    </location>
</feature>
<dbReference type="AlphaFoldDB" id="A0A1D1ZBR9"/>
<feature type="region of interest" description="Disordered" evidence="1">
    <location>
        <begin position="119"/>
        <end position="144"/>
    </location>
</feature>
<feature type="compositionally biased region" description="Basic and acidic residues" evidence="1">
    <location>
        <begin position="58"/>
        <end position="70"/>
    </location>
</feature>
<organism evidence="3">
    <name type="scientific">Anthurium amnicola</name>
    <dbReference type="NCBI Taxonomy" id="1678845"/>
    <lineage>
        <taxon>Eukaryota</taxon>
        <taxon>Viridiplantae</taxon>
        <taxon>Streptophyta</taxon>
        <taxon>Embryophyta</taxon>
        <taxon>Tracheophyta</taxon>
        <taxon>Spermatophyta</taxon>
        <taxon>Magnoliopsida</taxon>
        <taxon>Liliopsida</taxon>
        <taxon>Araceae</taxon>
        <taxon>Pothoideae</taxon>
        <taxon>Potheae</taxon>
        <taxon>Anthurium</taxon>
    </lineage>
</organism>
<keyword evidence="3" id="KW-0436">Ligase</keyword>
<feature type="transmembrane region" description="Helical" evidence="2">
    <location>
        <begin position="161"/>
        <end position="180"/>
    </location>
</feature>
<reference evidence="3" key="1">
    <citation type="submission" date="2015-07" db="EMBL/GenBank/DDBJ databases">
        <title>Transcriptome Assembly of Anthurium amnicola.</title>
        <authorList>
            <person name="Suzuki J."/>
        </authorList>
    </citation>
    <scope>NUCLEOTIDE SEQUENCE</scope>
</reference>
<dbReference type="GO" id="GO:0016874">
    <property type="term" value="F:ligase activity"/>
    <property type="evidence" value="ECO:0007669"/>
    <property type="project" value="UniProtKB-KW"/>
</dbReference>
<gene>
    <name evidence="3" type="primary">alaS_5</name>
    <name evidence="3" type="ORF">g.43392</name>
</gene>
<feature type="transmembrane region" description="Helical" evidence="2">
    <location>
        <begin position="186"/>
        <end position="206"/>
    </location>
</feature>
<accession>A0A1D1ZBR9</accession>
<name>A0A1D1ZBR9_9ARAE</name>